<dbReference type="AlphaFoldDB" id="A0A8E1W7A5"/>
<proteinExistence type="predicted"/>
<gene>
    <name evidence="2" type="ORF">H5411_39445</name>
</gene>
<dbReference type="EMBL" id="JACJHR010000093">
    <property type="protein sequence ID" value="MBB2505192.1"/>
    <property type="molecule type" value="Genomic_DNA"/>
</dbReference>
<protein>
    <submittedName>
        <fullName evidence="2">Uncharacterized protein</fullName>
    </submittedName>
</protein>
<reference evidence="2 3" key="1">
    <citation type="submission" date="2020-08" db="EMBL/GenBank/DDBJ databases">
        <title>Amycolatopsis echigonensis JCM 21831.</title>
        <authorList>
            <person name="Tedsree N."/>
            <person name="Kuncharoen N."/>
            <person name="Likhitwitayawuid K."/>
            <person name="Tanasupawat S."/>
        </authorList>
    </citation>
    <scope>NUCLEOTIDE SEQUENCE [LARGE SCALE GENOMIC DNA]</scope>
    <source>
        <strain evidence="2 3">JCM 21831</strain>
    </source>
</reference>
<keyword evidence="1" id="KW-1133">Transmembrane helix</keyword>
<keyword evidence="1" id="KW-0472">Membrane</keyword>
<organism evidence="2 3">
    <name type="scientific">Amycolatopsis echigonensis</name>
    <dbReference type="NCBI Taxonomy" id="2576905"/>
    <lineage>
        <taxon>Bacteria</taxon>
        <taxon>Bacillati</taxon>
        <taxon>Actinomycetota</taxon>
        <taxon>Actinomycetes</taxon>
        <taxon>Pseudonocardiales</taxon>
        <taxon>Pseudonocardiaceae</taxon>
        <taxon>Amycolatopsis</taxon>
    </lineage>
</organism>
<evidence type="ECO:0000313" key="3">
    <source>
        <dbReference type="Proteomes" id="UP000550260"/>
    </source>
</evidence>
<accession>A0A8E1W7A5</accession>
<dbReference type="Proteomes" id="UP000550260">
    <property type="component" value="Unassembled WGS sequence"/>
</dbReference>
<sequence>MATAGRGLFGGLVWTANGWAAEHPVLLALAWPAVLTAIFLPMATRRYRLLGR</sequence>
<keyword evidence="1" id="KW-0812">Transmembrane</keyword>
<comment type="caution">
    <text evidence="2">The sequence shown here is derived from an EMBL/GenBank/DDBJ whole genome shotgun (WGS) entry which is preliminary data.</text>
</comment>
<dbReference type="RefSeq" id="WP_183126741.1">
    <property type="nucleotide sequence ID" value="NZ_JACJHR010000093.1"/>
</dbReference>
<name>A0A8E1W7A5_9PSEU</name>
<feature type="transmembrane region" description="Helical" evidence="1">
    <location>
        <begin position="25"/>
        <end position="43"/>
    </location>
</feature>
<evidence type="ECO:0000256" key="1">
    <source>
        <dbReference type="SAM" id="Phobius"/>
    </source>
</evidence>
<evidence type="ECO:0000313" key="2">
    <source>
        <dbReference type="EMBL" id="MBB2505192.1"/>
    </source>
</evidence>